<dbReference type="OrthoDB" id="9812349at2"/>
<dbReference type="RefSeq" id="WP_058934480.1">
    <property type="nucleotide sequence ID" value="NZ_CP013729.1"/>
</dbReference>
<dbReference type="EMBL" id="CP013729">
    <property type="protein sequence ID" value="ALV06143.1"/>
    <property type="molecule type" value="Genomic_DNA"/>
</dbReference>
<dbReference type="KEGG" id="rdp:RD2015_1659"/>
<dbReference type="GO" id="GO:0016020">
    <property type="term" value="C:membrane"/>
    <property type="evidence" value="ECO:0007669"/>
    <property type="project" value="InterPro"/>
</dbReference>
<dbReference type="AlphaFoldDB" id="A0A0U3LDG1"/>
<sequence>MRLIDAACSEIKTTGTLTRAGFWARQCVLIPFVAWIVMTGLKTVMAWPALLVALVLLVSSWGRRLHDRGHSAWWLLVALVPGLGLLILLVECGLRGSSMASARFQPTRAVDYLSVLPHMP</sequence>
<organism evidence="1 2">
    <name type="scientific">Roseateles depolymerans</name>
    <dbReference type="NCBI Taxonomy" id="76731"/>
    <lineage>
        <taxon>Bacteria</taxon>
        <taxon>Pseudomonadati</taxon>
        <taxon>Pseudomonadota</taxon>
        <taxon>Betaproteobacteria</taxon>
        <taxon>Burkholderiales</taxon>
        <taxon>Sphaerotilaceae</taxon>
        <taxon>Roseateles</taxon>
    </lineage>
</organism>
<evidence type="ECO:0000313" key="1">
    <source>
        <dbReference type="EMBL" id="ALV06143.1"/>
    </source>
</evidence>
<proteinExistence type="predicted"/>
<reference evidence="1 2" key="1">
    <citation type="submission" date="2015-12" db="EMBL/GenBank/DDBJ databases">
        <title>Complete genome of Roseateles depolymerans KCTC 42856.</title>
        <authorList>
            <person name="Kim K.M."/>
        </authorList>
    </citation>
    <scope>NUCLEOTIDE SEQUENCE [LARGE SCALE GENOMIC DNA]</scope>
    <source>
        <strain evidence="1 2">KCTC 42856</strain>
    </source>
</reference>
<dbReference type="Pfam" id="PF05656">
    <property type="entry name" value="DUF805"/>
    <property type="match status" value="1"/>
</dbReference>
<evidence type="ECO:0000313" key="2">
    <source>
        <dbReference type="Proteomes" id="UP000060699"/>
    </source>
</evidence>
<name>A0A0U3LDG1_9BURK</name>
<dbReference type="Proteomes" id="UP000060699">
    <property type="component" value="Chromosome"/>
</dbReference>
<dbReference type="STRING" id="76731.RD2015_1659"/>
<keyword evidence="2" id="KW-1185">Reference proteome</keyword>
<dbReference type="InterPro" id="IPR008523">
    <property type="entry name" value="DUF805"/>
</dbReference>
<gene>
    <name evidence="1" type="ORF">RD2015_1659</name>
</gene>
<accession>A0A0U3LDG1</accession>
<protein>
    <submittedName>
        <fullName evidence="1">Uncharacterized protein</fullName>
    </submittedName>
</protein>